<feature type="region of interest" description="Disordered" evidence="1">
    <location>
        <begin position="1"/>
        <end position="33"/>
    </location>
</feature>
<evidence type="ECO:0000313" key="3">
    <source>
        <dbReference type="Proteomes" id="UP001331761"/>
    </source>
</evidence>
<protein>
    <submittedName>
        <fullName evidence="2">Uncharacterized protein</fullName>
    </submittedName>
</protein>
<evidence type="ECO:0000313" key="2">
    <source>
        <dbReference type="EMBL" id="KAK5975786.1"/>
    </source>
</evidence>
<feature type="non-terminal residue" evidence="2">
    <location>
        <position position="485"/>
    </location>
</feature>
<organism evidence="2 3">
    <name type="scientific">Trichostrongylus colubriformis</name>
    <name type="common">Black scour worm</name>
    <dbReference type="NCBI Taxonomy" id="6319"/>
    <lineage>
        <taxon>Eukaryota</taxon>
        <taxon>Metazoa</taxon>
        <taxon>Ecdysozoa</taxon>
        <taxon>Nematoda</taxon>
        <taxon>Chromadorea</taxon>
        <taxon>Rhabditida</taxon>
        <taxon>Rhabditina</taxon>
        <taxon>Rhabditomorpha</taxon>
        <taxon>Strongyloidea</taxon>
        <taxon>Trichostrongylidae</taxon>
        <taxon>Trichostrongylus</taxon>
    </lineage>
</organism>
<keyword evidence="3" id="KW-1185">Reference proteome</keyword>
<dbReference type="AlphaFoldDB" id="A0AAN8FA01"/>
<feature type="region of interest" description="Disordered" evidence="1">
    <location>
        <begin position="99"/>
        <end position="210"/>
    </location>
</feature>
<comment type="caution">
    <text evidence="2">The sequence shown here is derived from an EMBL/GenBank/DDBJ whole genome shotgun (WGS) entry which is preliminary data.</text>
</comment>
<feature type="compositionally biased region" description="Polar residues" evidence="1">
    <location>
        <begin position="109"/>
        <end position="139"/>
    </location>
</feature>
<reference evidence="2 3" key="1">
    <citation type="submission" date="2019-10" db="EMBL/GenBank/DDBJ databases">
        <title>Assembly and Annotation for the nematode Trichostrongylus colubriformis.</title>
        <authorList>
            <person name="Martin J."/>
        </authorList>
    </citation>
    <scope>NUCLEOTIDE SEQUENCE [LARGE SCALE GENOMIC DNA]</scope>
    <source>
        <strain evidence="2">G859</strain>
        <tissue evidence="2">Whole worm</tissue>
    </source>
</reference>
<gene>
    <name evidence="2" type="ORF">GCK32_012246</name>
</gene>
<name>A0AAN8FA01_TRICO</name>
<accession>A0AAN8FA01</accession>
<feature type="compositionally biased region" description="Basic and acidic residues" evidence="1">
    <location>
        <begin position="24"/>
        <end position="33"/>
    </location>
</feature>
<proteinExistence type="predicted"/>
<feature type="compositionally biased region" description="Polar residues" evidence="1">
    <location>
        <begin position="1"/>
        <end position="23"/>
    </location>
</feature>
<dbReference type="EMBL" id="WIXE01012619">
    <property type="protein sequence ID" value="KAK5975786.1"/>
    <property type="molecule type" value="Genomic_DNA"/>
</dbReference>
<evidence type="ECO:0000256" key="1">
    <source>
        <dbReference type="SAM" id="MobiDB-lite"/>
    </source>
</evidence>
<dbReference type="Proteomes" id="UP001331761">
    <property type="component" value="Unassembled WGS sequence"/>
</dbReference>
<feature type="compositionally biased region" description="Basic residues" evidence="1">
    <location>
        <begin position="188"/>
        <end position="198"/>
    </location>
</feature>
<sequence>MDEQMSATEPNVQPDGQSRCSTSSKREAAEHRGLFSAKSRHPFVCRDATETRNRFHVLEVTECEECFNNESALISEADKINHSIDFPYDTVTSCSSPGATVEDTAVPETLTSPGARSSRDTGANTISPMSFMDSPSSISVPPKKYNSDQLLASDLPMTNLDTSGRPLSDPSPAPANSASRTLLPMKSHQSKRRRRRAAGNRGASHTAKRLRTLPVRSPSLRDTSQLPRKTPVGFTHYLADHHPWTRLVNPRPISVLKVQDPSQVITRSLFPHLTLQAGDSPTEIPFIELQHLEDTIAFRWRSQQVINSLMTDTDASKLKLAKICNAACSTLAAVYAAHDDRRSHRCIATVTTPSCFPLCLEITLCEMTSEAGWTAGRSAALSISEADSLIRVEVVDVVSVDPQKELNVVVRAFLWSHYSLKVAVDAYGHIVGSDRKVEICVRLGKSTAGADPVYELVSHSNMFDGLLPGSTGSRIIDIMFAKQTL</sequence>